<dbReference type="InterPro" id="IPR036619">
    <property type="entry name" value="NinB_sf"/>
</dbReference>
<reference evidence="1" key="1">
    <citation type="submission" date="2023-09" db="EMBL/GenBank/DDBJ databases">
        <title>Coexistence of blaNDM-1 and blaKPC-2 in Enterobacter chuandaensis.</title>
        <authorList>
            <person name="Chen R."/>
        </authorList>
    </citation>
    <scope>NUCLEOTIDE SEQUENCE</scope>
    <source>
        <strain evidence="1">FAHZZU5885</strain>
    </source>
</reference>
<dbReference type="Gene3D" id="1.10.3790.10">
    <property type="entry name" value="NinB"/>
    <property type="match status" value="1"/>
</dbReference>
<dbReference type="SUPFAM" id="SSF103370">
    <property type="entry name" value="NinB"/>
    <property type="match status" value="1"/>
</dbReference>
<dbReference type="EMBL" id="CP135253">
    <property type="protein sequence ID" value="WNS36201.1"/>
    <property type="molecule type" value="Genomic_DNA"/>
</dbReference>
<proteinExistence type="predicted"/>
<sequence length="151" mass="17541">MKQHYCIVNDTVKENLIAYIRNLPVNPRAPMVVEAREETRTDKQNRLMWPLLKDLSDQVVWHGEKLEPKEWKDLITVLVSQMQNPESEQKSAPGINGGRVYFGVRTSKSSKRYMVDVIEAIYWFGTDRGVKFSEASSKRIAWAQEWRASRG</sequence>
<dbReference type="Pfam" id="PF05772">
    <property type="entry name" value="NinB"/>
    <property type="match status" value="1"/>
</dbReference>
<organism evidence="1">
    <name type="scientific">Enterobacter chuandaensis</name>
    <dbReference type="NCBI Taxonomy" id="2497875"/>
    <lineage>
        <taxon>Bacteria</taxon>
        <taxon>Pseudomonadati</taxon>
        <taxon>Pseudomonadota</taxon>
        <taxon>Gammaproteobacteria</taxon>
        <taxon>Enterobacterales</taxon>
        <taxon>Enterobacteriaceae</taxon>
        <taxon>Enterobacter</taxon>
        <taxon>Enterobacter cloacae complex</taxon>
    </lineage>
</organism>
<evidence type="ECO:0000313" key="1">
    <source>
        <dbReference type="EMBL" id="WNS36201.1"/>
    </source>
</evidence>
<gene>
    <name evidence="1" type="ORF">RQP59_13965</name>
</gene>
<dbReference type="AlphaFoldDB" id="A0AA96RRP9"/>
<accession>A0AA96RRP9</accession>
<dbReference type="RefSeq" id="WP_322920676.1">
    <property type="nucleotide sequence ID" value="NZ_CP135253.1"/>
</dbReference>
<dbReference type="KEGG" id="echu:RQP59_13965"/>
<name>A0AA96RRP9_9ENTR</name>
<dbReference type="InterPro" id="IPR008711">
    <property type="entry name" value="Recombinase_NinB"/>
</dbReference>
<protein>
    <submittedName>
        <fullName evidence="1">Recombination protein NinB</fullName>
    </submittedName>
</protein>